<protein>
    <recommendedName>
        <fullName evidence="4">Actin interacting protein 3-like C-terminal domain-containing protein</fullName>
    </recommendedName>
</protein>
<dbReference type="GO" id="GO:0005737">
    <property type="term" value="C:cytoplasm"/>
    <property type="evidence" value="ECO:0007669"/>
    <property type="project" value="TreeGrafter"/>
</dbReference>
<evidence type="ECO:0000256" key="1">
    <source>
        <dbReference type="SAM" id="MobiDB-lite"/>
    </source>
</evidence>
<feature type="region of interest" description="Disordered" evidence="1">
    <location>
        <begin position="301"/>
        <end position="336"/>
    </location>
</feature>
<feature type="compositionally biased region" description="Pro residues" evidence="1">
    <location>
        <begin position="97"/>
        <end position="107"/>
    </location>
</feature>
<feature type="region of interest" description="Disordered" evidence="1">
    <location>
        <begin position="66"/>
        <end position="256"/>
    </location>
</feature>
<dbReference type="InterPro" id="IPR051825">
    <property type="entry name" value="SRCIN1"/>
</dbReference>
<feature type="compositionally biased region" description="Basic and acidic residues" evidence="1">
    <location>
        <begin position="169"/>
        <end position="178"/>
    </location>
</feature>
<feature type="compositionally biased region" description="Low complexity" evidence="1">
    <location>
        <begin position="108"/>
        <end position="122"/>
    </location>
</feature>
<accession>A0A9Q0ISJ1</accession>
<evidence type="ECO:0000313" key="2">
    <source>
        <dbReference type="EMBL" id="KAJ3611622.1"/>
    </source>
</evidence>
<evidence type="ECO:0008006" key="4">
    <source>
        <dbReference type="Google" id="ProtNLM"/>
    </source>
</evidence>
<reference evidence="2" key="1">
    <citation type="submission" date="2022-07" db="EMBL/GenBank/DDBJ databases">
        <title>Chromosome-level genome of Muraenolepis orangiensis.</title>
        <authorList>
            <person name="Kim J."/>
        </authorList>
    </citation>
    <scope>NUCLEOTIDE SEQUENCE</scope>
    <source>
        <strain evidence="2">KU_S4_2022</strain>
        <tissue evidence="2">Muscle</tissue>
    </source>
</reference>
<sequence length="336" mass="35980">MPNQISSLDTVRALFVGAFPQQLTMSILESPSVAVYIKDDMRNMYYELADVRNITPHSCLKVYHKDPAQAFSQTPRPSNGDPSRMPREVMYAGQPPLRQPPLGPPLGSPQHHSVPGTVYSSTPPSPVPSSPSRLPFGPPRQASVPPAGTGPRLSGPQARPCSPGPSAILERRDVKPDEDTGSARGHASGRGPESLYADPQQLQEGRTGYRRASIRSMGSYGSGEAPDPPMLYRQRSRNSQLPTLGSKTPPPSPHRMMTDVRMIDIHGVHTGSLPHGALPHGALPHGALPLDRCTPARQSFRKEEVVGAKARGSMTSPGVSEGPQGPHPASGDPQTR</sequence>
<evidence type="ECO:0000313" key="3">
    <source>
        <dbReference type="Proteomes" id="UP001148018"/>
    </source>
</evidence>
<dbReference type="OrthoDB" id="6022652at2759"/>
<dbReference type="PANTHER" id="PTHR22741:SF11">
    <property type="entry name" value="SICKLE TAIL PROTEIN HOMOLOG"/>
    <property type="match status" value="1"/>
</dbReference>
<gene>
    <name evidence="2" type="ORF">NHX12_021637</name>
</gene>
<proteinExistence type="predicted"/>
<comment type="caution">
    <text evidence="2">The sequence shown here is derived from an EMBL/GenBank/DDBJ whole genome shotgun (WGS) entry which is preliminary data.</text>
</comment>
<keyword evidence="3" id="KW-1185">Reference proteome</keyword>
<feature type="compositionally biased region" description="Polar residues" evidence="1">
    <location>
        <begin position="70"/>
        <end position="81"/>
    </location>
</feature>
<dbReference type="PANTHER" id="PTHR22741">
    <property type="entry name" value="P140CAP/SNIP-RELATED"/>
    <property type="match status" value="1"/>
</dbReference>
<organism evidence="2 3">
    <name type="scientific">Muraenolepis orangiensis</name>
    <name type="common">Patagonian moray cod</name>
    <dbReference type="NCBI Taxonomy" id="630683"/>
    <lineage>
        <taxon>Eukaryota</taxon>
        <taxon>Metazoa</taxon>
        <taxon>Chordata</taxon>
        <taxon>Craniata</taxon>
        <taxon>Vertebrata</taxon>
        <taxon>Euteleostomi</taxon>
        <taxon>Actinopterygii</taxon>
        <taxon>Neopterygii</taxon>
        <taxon>Teleostei</taxon>
        <taxon>Neoteleostei</taxon>
        <taxon>Acanthomorphata</taxon>
        <taxon>Zeiogadaria</taxon>
        <taxon>Gadariae</taxon>
        <taxon>Gadiformes</taxon>
        <taxon>Muraenolepidoidei</taxon>
        <taxon>Muraenolepididae</taxon>
        <taxon>Muraenolepis</taxon>
    </lineage>
</organism>
<dbReference type="AlphaFoldDB" id="A0A9Q0ISJ1"/>
<dbReference type="EMBL" id="JANIIK010000037">
    <property type="protein sequence ID" value="KAJ3611622.1"/>
    <property type="molecule type" value="Genomic_DNA"/>
</dbReference>
<feature type="compositionally biased region" description="Polar residues" evidence="1">
    <location>
        <begin position="237"/>
        <end position="246"/>
    </location>
</feature>
<dbReference type="Proteomes" id="UP001148018">
    <property type="component" value="Unassembled WGS sequence"/>
</dbReference>
<name>A0A9Q0ISJ1_9TELE</name>